<reference evidence="1 2" key="1">
    <citation type="submission" date="2021-04" db="EMBL/GenBank/DDBJ databases">
        <authorList>
            <person name="De Guttry C."/>
            <person name="Zahm M."/>
            <person name="Klopp C."/>
            <person name="Cabau C."/>
            <person name="Louis A."/>
            <person name="Berthelot C."/>
            <person name="Parey E."/>
            <person name="Roest Crollius H."/>
            <person name="Montfort J."/>
            <person name="Robinson-Rechavi M."/>
            <person name="Bucao C."/>
            <person name="Bouchez O."/>
            <person name="Gislard M."/>
            <person name="Lluch J."/>
            <person name="Milhes M."/>
            <person name="Lampietro C."/>
            <person name="Lopez Roques C."/>
            <person name="Donnadieu C."/>
            <person name="Braasch I."/>
            <person name="Desvignes T."/>
            <person name="Postlethwait J."/>
            <person name="Bobe J."/>
            <person name="Wedekind C."/>
            <person name="Guiguen Y."/>
        </authorList>
    </citation>
    <scope>NUCLEOTIDE SEQUENCE [LARGE SCALE GENOMIC DNA]</scope>
    <source>
        <strain evidence="1">Cs_M1</strain>
        <tissue evidence="1">Blood</tissue>
    </source>
</reference>
<sequence>MCLYLSEACLFYIAYFYPNVPKRCVLLNAPQHRPYPVHSATTQDKTRETSALLDRIPDIDWKASWVT</sequence>
<dbReference type="AlphaFoldDB" id="A0AAN8QI16"/>
<dbReference type="EMBL" id="JAGTTL010000031">
    <property type="protein sequence ID" value="KAK6297543.1"/>
    <property type="molecule type" value="Genomic_DNA"/>
</dbReference>
<protein>
    <submittedName>
        <fullName evidence="1">Uncharacterized protein</fullName>
    </submittedName>
</protein>
<accession>A0AAN8QI16</accession>
<evidence type="ECO:0000313" key="2">
    <source>
        <dbReference type="Proteomes" id="UP001356427"/>
    </source>
</evidence>
<evidence type="ECO:0000313" key="1">
    <source>
        <dbReference type="EMBL" id="KAK6297543.1"/>
    </source>
</evidence>
<name>A0AAN8QI16_9TELE</name>
<dbReference type="Proteomes" id="UP001356427">
    <property type="component" value="Unassembled WGS sequence"/>
</dbReference>
<proteinExistence type="predicted"/>
<organism evidence="1 2">
    <name type="scientific">Coregonus suidteri</name>
    <dbReference type="NCBI Taxonomy" id="861788"/>
    <lineage>
        <taxon>Eukaryota</taxon>
        <taxon>Metazoa</taxon>
        <taxon>Chordata</taxon>
        <taxon>Craniata</taxon>
        <taxon>Vertebrata</taxon>
        <taxon>Euteleostomi</taxon>
        <taxon>Actinopterygii</taxon>
        <taxon>Neopterygii</taxon>
        <taxon>Teleostei</taxon>
        <taxon>Protacanthopterygii</taxon>
        <taxon>Salmoniformes</taxon>
        <taxon>Salmonidae</taxon>
        <taxon>Coregoninae</taxon>
        <taxon>Coregonus</taxon>
    </lineage>
</organism>
<keyword evidence="2" id="KW-1185">Reference proteome</keyword>
<comment type="caution">
    <text evidence="1">The sequence shown here is derived from an EMBL/GenBank/DDBJ whole genome shotgun (WGS) entry which is preliminary data.</text>
</comment>
<gene>
    <name evidence="1" type="ORF">J4Q44_G00321260</name>
</gene>